<evidence type="ECO:0000256" key="1">
    <source>
        <dbReference type="ARBA" id="ARBA00000085"/>
    </source>
</evidence>
<dbReference type="InterPro" id="IPR003594">
    <property type="entry name" value="HATPase_dom"/>
</dbReference>
<keyword evidence="6 11" id="KW-0418">Kinase</keyword>
<feature type="transmembrane region" description="Helical" evidence="9">
    <location>
        <begin position="71"/>
        <end position="98"/>
    </location>
</feature>
<dbReference type="InterPro" id="IPR050482">
    <property type="entry name" value="Sensor_HK_TwoCompSys"/>
</dbReference>
<gene>
    <name evidence="11" type="ORF">BXY45_1166</name>
</gene>
<keyword evidence="7" id="KW-0067">ATP-binding</keyword>
<proteinExistence type="predicted"/>
<evidence type="ECO:0000256" key="4">
    <source>
        <dbReference type="ARBA" id="ARBA00022679"/>
    </source>
</evidence>
<dbReference type="Gene3D" id="3.30.565.10">
    <property type="entry name" value="Histidine kinase-like ATPase, C-terminal domain"/>
    <property type="match status" value="1"/>
</dbReference>
<evidence type="ECO:0000256" key="9">
    <source>
        <dbReference type="SAM" id="Phobius"/>
    </source>
</evidence>
<comment type="catalytic activity">
    <reaction evidence="1">
        <text>ATP + protein L-histidine = ADP + protein N-phospho-L-histidine.</text>
        <dbReference type="EC" id="2.7.13.3"/>
    </reaction>
</comment>
<dbReference type="InterPro" id="IPR017205">
    <property type="entry name" value="Sig_transdc_His_kinase_ChrS"/>
</dbReference>
<dbReference type="EMBL" id="QGDQ01000016">
    <property type="protein sequence ID" value="PWJ52870.1"/>
    <property type="molecule type" value="Genomic_DNA"/>
</dbReference>
<evidence type="ECO:0000259" key="10">
    <source>
        <dbReference type="SMART" id="SM00387"/>
    </source>
</evidence>
<feature type="domain" description="Histidine kinase/HSP90-like ATPase" evidence="10">
    <location>
        <begin position="298"/>
        <end position="391"/>
    </location>
</feature>
<dbReference type="SMART" id="SM00387">
    <property type="entry name" value="HATPase_c"/>
    <property type="match status" value="1"/>
</dbReference>
<sequence length="391" mass="40237">MDFWERSRVGWHAAWYGVLAVTAVAVLALAGAPLPERLTAVAALTAAAVLYGVVGTPLLTDRCSMPGYALYTAGIAACLVVLSLALSPGLALAPLFVFFPQAWAMTPRRAPAVVVVIVVPAALGLVQLGQAGWTLSAVPDALATAFLQSAAAIVLGLWITGLVRESDERASLLAELTATRAELASAEHARGVLAERERMAAEIHDTLAQGFLSIVALAQAAQDGETRQRLELIEATARANLAEARAIVAAHTPPDLTGAEPGARLLSALERLAARTTATDGTAVDLDLPTTLPTLSSEAEVVLLRAAQEGLGNARRHGAATHATVALAVDVEGVELTVTDDGTGFRDHEGPRIGYGLAAMAARAAQVGGSAELTARTDGGAGCVLRVRVPA</sequence>
<evidence type="ECO:0000256" key="5">
    <source>
        <dbReference type="ARBA" id="ARBA00022741"/>
    </source>
</evidence>
<evidence type="ECO:0000256" key="6">
    <source>
        <dbReference type="ARBA" id="ARBA00022777"/>
    </source>
</evidence>
<evidence type="ECO:0000256" key="7">
    <source>
        <dbReference type="ARBA" id="ARBA00022840"/>
    </source>
</evidence>
<feature type="transmembrane region" description="Helical" evidence="9">
    <location>
        <begin position="110"/>
        <end position="129"/>
    </location>
</feature>
<keyword evidence="12" id="KW-1185">Reference proteome</keyword>
<keyword evidence="9" id="KW-0812">Transmembrane</keyword>
<dbReference type="Gene3D" id="1.20.5.1930">
    <property type="match status" value="1"/>
</dbReference>
<reference evidence="11 12" key="1">
    <citation type="submission" date="2018-03" db="EMBL/GenBank/DDBJ databases">
        <title>Genomic Encyclopedia of Archaeal and Bacterial Type Strains, Phase II (KMG-II): from individual species to whole genera.</title>
        <authorList>
            <person name="Goeker M."/>
        </authorList>
    </citation>
    <scope>NUCLEOTIDE SEQUENCE [LARGE SCALE GENOMIC DNA]</scope>
    <source>
        <strain evidence="11 12">DSM 44889</strain>
    </source>
</reference>
<dbReference type="OrthoDB" id="227596at2"/>
<dbReference type="Proteomes" id="UP000245469">
    <property type="component" value="Unassembled WGS sequence"/>
</dbReference>
<comment type="caution">
    <text evidence="11">The sequence shown here is derived from an EMBL/GenBank/DDBJ whole genome shotgun (WGS) entry which is preliminary data.</text>
</comment>
<dbReference type="Pfam" id="PF02518">
    <property type="entry name" value="HATPase_c"/>
    <property type="match status" value="1"/>
</dbReference>
<dbReference type="RefSeq" id="WP_109774936.1">
    <property type="nucleotide sequence ID" value="NZ_QGDQ01000016.1"/>
</dbReference>
<dbReference type="InterPro" id="IPR011712">
    <property type="entry name" value="Sig_transdc_His_kin_sub3_dim/P"/>
</dbReference>
<dbReference type="GO" id="GO:0005524">
    <property type="term" value="F:ATP binding"/>
    <property type="evidence" value="ECO:0007669"/>
    <property type="project" value="UniProtKB-KW"/>
</dbReference>
<dbReference type="InterPro" id="IPR036890">
    <property type="entry name" value="HATPase_C_sf"/>
</dbReference>
<keyword evidence="9" id="KW-1133">Transmembrane helix</keyword>
<keyword evidence="9" id="KW-0472">Membrane</keyword>
<accession>A0A316A7B5</accession>
<keyword evidence="8" id="KW-0902">Two-component regulatory system</keyword>
<dbReference type="PANTHER" id="PTHR24421">
    <property type="entry name" value="NITRATE/NITRITE SENSOR PROTEIN NARX-RELATED"/>
    <property type="match status" value="1"/>
</dbReference>
<dbReference type="GO" id="GO:0000155">
    <property type="term" value="F:phosphorelay sensor kinase activity"/>
    <property type="evidence" value="ECO:0007669"/>
    <property type="project" value="InterPro"/>
</dbReference>
<dbReference type="EC" id="2.7.13.3" evidence="2"/>
<name>A0A316A7B5_9ACTN</name>
<evidence type="ECO:0000313" key="12">
    <source>
        <dbReference type="Proteomes" id="UP000245469"/>
    </source>
</evidence>
<evidence type="ECO:0000256" key="8">
    <source>
        <dbReference type="ARBA" id="ARBA00023012"/>
    </source>
</evidence>
<evidence type="ECO:0000256" key="2">
    <source>
        <dbReference type="ARBA" id="ARBA00012438"/>
    </source>
</evidence>
<dbReference type="SUPFAM" id="SSF55874">
    <property type="entry name" value="ATPase domain of HSP90 chaperone/DNA topoisomerase II/histidine kinase"/>
    <property type="match status" value="1"/>
</dbReference>
<feature type="transmembrane region" description="Helical" evidence="9">
    <location>
        <begin position="38"/>
        <end position="59"/>
    </location>
</feature>
<dbReference type="GO" id="GO:0046983">
    <property type="term" value="F:protein dimerization activity"/>
    <property type="evidence" value="ECO:0007669"/>
    <property type="project" value="InterPro"/>
</dbReference>
<keyword evidence="5" id="KW-0547">Nucleotide-binding</keyword>
<keyword evidence="3" id="KW-0597">Phosphoprotein</keyword>
<feature type="transmembrane region" description="Helical" evidence="9">
    <location>
        <begin position="13"/>
        <end position="31"/>
    </location>
</feature>
<dbReference type="PIRSF" id="PIRSF037434">
    <property type="entry name" value="STHK_ChrS"/>
    <property type="match status" value="1"/>
</dbReference>
<dbReference type="CDD" id="cd16917">
    <property type="entry name" value="HATPase_UhpB-NarQ-NarX-like"/>
    <property type="match status" value="1"/>
</dbReference>
<evidence type="ECO:0000256" key="3">
    <source>
        <dbReference type="ARBA" id="ARBA00022553"/>
    </source>
</evidence>
<organism evidence="11 12">
    <name type="scientific">Quadrisphaera granulorum</name>
    <dbReference type="NCBI Taxonomy" id="317664"/>
    <lineage>
        <taxon>Bacteria</taxon>
        <taxon>Bacillati</taxon>
        <taxon>Actinomycetota</taxon>
        <taxon>Actinomycetes</taxon>
        <taxon>Kineosporiales</taxon>
        <taxon>Kineosporiaceae</taxon>
        <taxon>Quadrisphaera</taxon>
    </lineage>
</organism>
<keyword evidence="4" id="KW-0808">Transferase</keyword>
<feature type="transmembrane region" description="Helical" evidence="9">
    <location>
        <begin position="141"/>
        <end position="163"/>
    </location>
</feature>
<protein>
    <recommendedName>
        <fullName evidence="2">histidine kinase</fullName>
        <ecNumber evidence="2">2.7.13.3</ecNumber>
    </recommendedName>
</protein>
<evidence type="ECO:0000313" key="11">
    <source>
        <dbReference type="EMBL" id="PWJ52870.1"/>
    </source>
</evidence>
<dbReference type="PANTHER" id="PTHR24421:SF10">
    <property type="entry name" value="NITRATE_NITRITE SENSOR PROTEIN NARQ"/>
    <property type="match status" value="1"/>
</dbReference>
<dbReference type="AlphaFoldDB" id="A0A316A7B5"/>
<dbReference type="Pfam" id="PF07730">
    <property type="entry name" value="HisKA_3"/>
    <property type="match status" value="1"/>
</dbReference>
<dbReference type="GO" id="GO:0016020">
    <property type="term" value="C:membrane"/>
    <property type="evidence" value="ECO:0007669"/>
    <property type="project" value="InterPro"/>
</dbReference>